<organism evidence="2 3">
    <name type="scientific">Peribacillus simplex NBRC 15720 = DSM 1321</name>
    <dbReference type="NCBI Taxonomy" id="1349754"/>
    <lineage>
        <taxon>Bacteria</taxon>
        <taxon>Bacillati</taxon>
        <taxon>Bacillota</taxon>
        <taxon>Bacilli</taxon>
        <taxon>Bacillales</taxon>
        <taxon>Bacillaceae</taxon>
        <taxon>Peribacillus</taxon>
    </lineage>
</organism>
<dbReference type="EMBL" id="CP017704">
    <property type="protein sequence ID" value="ASS94341.1"/>
    <property type="molecule type" value="Genomic_DNA"/>
</dbReference>
<feature type="region of interest" description="Disordered" evidence="1">
    <location>
        <begin position="1"/>
        <end position="30"/>
    </location>
</feature>
<feature type="compositionally biased region" description="Polar residues" evidence="1">
    <location>
        <begin position="1"/>
        <end position="10"/>
    </location>
</feature>
<dbReference type="Proteomes" id="UP000214618">
    <property type="component" value="Chromosome"/>
</dbReference>
<protein>
    <submittedName>
        <fullName evidence="2">Uncharacterized protein</fullName>
    </submittedName>
</protein>
<reference evidence="2 3" key="1">
    <citation type="submission" date="2016-10" db="EMBL/GenBank/DDBJ databases">
        <title>The whole genome sequencing and assembly of Bacillus simplex DSM 1321 strain.</title>
        <authorList>
            <person name="Park M.-K."/>
            <person name="Lee Y.-J."/>
            <person name="Yi H."/>
            <person name="Bahn Y.-S."/>
            <person name="Kim J.F."/>
            <person name="Lee D.-W."/>
        </authorList>
    </citation>
    <scope>NUCLEOTIDE SEQUENCE [LARGE SCALE GENOMIC DNA]</scope>
    <source>
        <strain evidence="2 3">DSM 1321</strain>
    </source>
</reference>
<accession>A0A223EGI3</accession>
<feature type="compositionally biased region" description="Basic and acidic residues" evidence="1">
    <location>
        <begin position="12"/>
        <end position="30"/>
    </location>
</feature>
<name>A0A223EGI3_9BACI</name>
<dbReference type="AlphaFoldDB" id="A0A223EGI3"/>
<evidence type="ECO:0000313" key="3">
    <source>
        <dbReference type="Proteomes" id="UP000214618"/>
    </source>
</evidence>
<proteinExistence type="predicted"/>
<sequence length="92" mass="10609">MLARTSQQVYKQGKENKAKAEDKERNPKARDTFLVAKPSPRRGHSRIIKDFSASFLPFGEKWTKSHLYEKKTVFDILGVVYDCTMSQNLKST</sequence>
<evidence type="ECO:0000313" key="2">
    <source>
        <dbReference type="EMBL" id="ASS94341.1"/>
    </source>
</evidence>
<evidence type="ECO:0000256" key="1">
    <source>
        <dbReference type="SAM" id="MobiDB-lite"/>
    </source>
</evidence>
<gene>
    <name evidence="2" type="ORF">BS1321_10470</name>
</gene>